<name>A0ABW4JFW6_9BACL</name>
<keyword evidence="3" id="KW-1003">Cell membrane</keyword>
<evidence type="ECO:0000256" key="6">
    <source>
        <dbReference type="ARBA" id="ARBA00023136"/>
    </source>
</evidence>
<feature type="transmembrane region" description="Helical" evidence="7">
    <location>
        <begin position="282"/>
        <end position="301"/>
    </location>
</feature>
<keyword evidence="6 7" id="KW-0472">Membrane</keyword>
<keyword evidence="5 7" id="KW-1133">Transmembrane helix</keyword>
<evidence type="ECO:0000256" key="5">
    <source>
        <dbReference type="ARBA" id="ARBA00022989"/>
    </source>
</evidence>
<evidence type="ECO:0000313" key="10">
    <source>
        <dbReference type="Proteomes" id="UP001597079"/>
    </source>
</evidence>
<dbReference type="CDD" id="cd06173">
    <property type="entry name" value="MFS_MefA_like"/>
    <property type="match status" value="1"/>
</dbReference>
<dbReference type="Gene3D" id="1.20.1250.20">
    <property type="entry name" value="MFS general substrate transporter like domains"/>
    <property type="match status" value="1"/>
</dbReference>
<evidence type="ECO:0000256" key="3">
    <source>
        <dbReference type="ARBA" id="ARBA00022475"/>
    </source>
</evidence>
<feature type="transmembrane region" description="Helical" evidence="7">
    <location>
        <begin position="307"/>
        <end position="328"/>
    </location>
</feature>
<feature type="domain" description="Major facilitator superfamily (MFS) profile" evidence="8">
    <location>
        <begin position="215"/>
        <end position="405"/>
    </location>
</feature>
<feature type="transmembrane region" description="Helical" evidence="7">
    <location>
        <begin position="167"/>
        <end position="187"/>
    </location>
</feature>
<comment type="caution">
    <text evidence="9">The sequence shown here is derived from an EMBL/GenBank/DDBJ whole genome shotgun (WGS) entry which is preliminary data.</text>
</comment>
<dbReference type="PROSITE" id="PS50850">
    <property type="entry name" value="MFS"/>
    <property type="match status" value="1"/>
</dbReference>
<evidence type="ECO:0000256" key="4">
    <source>
        <dbReference type="ARBA" id="ARBA00022692"/>
    </source>
</evidence>
<evidence type="ECO:0000256" key="7">
    <source>
        <dbReference type="SAM" id="Phobius"/>
    </source>
</evidence>
<protein>
    <submittedName>
        <fullName evidence="9">MFS transporter</fullName>
    </submittedName>
</protein>
<comment type="subcellular location">
    <subcellularLocation>
        <location evidence="1">Cell membrane</location>
        <topology evidence="1">Multi-pass membrane protein</topology>
    </subcellularLocation>
</comment>
<keyword evidence="10" id="KW-1185">Reference proteome</keyword>
<dbReference type="InterPro" id="IPR011701">
    <property type="entry name" value="MFS"/>
</dbReference>
<feature type="transmembrane region" description="Helical" evidence="7">
    <location>
        <begin position="252"/>
        <end position="270"/>
    </location>
</feature>
<reference evidence="10" key="1">
    <citation type="journal article" date="2019" name="Int. J. Syst. Evol. Microbiol.">
        <title>The Global Catalogue of Microorganisms (GCM) 10K type strain sequencing project: providing services to taxonomists for standard genome sequencing and annotation.</title>
        <authorList>
            <consortium name="The Broad Institute Genomics Platform"/>
            <consortium name="The Broad Institute Genome Sequencing Center for Infectious Disease"/>
            <person name="Wu L."/>
            <person name="Ma J."/>
        </authorList>
    </citation>
    <scope>NUCLEOTIDE SEQUENCE [LARGE SCALE GENOMIC DNA]</scope>
    <source>
        <strain evidence="10">CGMCC 1.12286</strain>
    </source>
</reference>
<keyword evidence="2" id="KW-0813">Transport</keyword>
<proteinExistence type="predicted"/>
<feature type="transmembrane region" description="Helical" evidence="7">
    <location>
        <begin position="340"/>
        <end position="363"/>
    </location>
</feature>
<evidence type="ECO:0000256" key="2">
    <source>
        <dbReference type="ARBA" id="ARBA00022448"/>
    </source>
</evidence>
<gene>
    <name evidence="9" type="ORF">ACFSB2_09005</name>
</gene>
<feature type="transmembrane region" description="Helical" evidence="7">
    <location>
        <begin position="217"/>
        <end position="240"/>
    </location>
</feature>
<dbReference type="Pfam" id="PF07690">
    <property type="entry name" value="MFS_1"/>
    <property type="match status" value="1"/>
</dbReference>
<dbReference type="RefSeq" id="WP_377942705.1">
    <property type="nucleotide sequence ID" value="NZ_JBHUCX010000021.1"/>
</dbReference>
<dbReference type="Proteomes" id="UP001597079">
    <property type="component" value="Unassembled WGS sequence"/>
</dbReference>
<feature type="transmembrane region" description="Helical" evidence="7">
    <location>
        <begin position="12"/>
        <end position="34"/>
    </location>
</feature>
<dbReference type="InterPro" id="IPR036259">
    <property type="entry name" value="MFS_trans_sf"/>
</dbReference>
<dbReference type="InterPro" id="IPR020846">
    <property type="entry name" value="MFS_dom"/>
</dbReference>
<organism evidence="9 10">
    <name type="scientific">Alicyclobacillus fodiniaquatilis</name>
    <dbReference type="NCBI Taxonomy" id="1661150"/>
    <lineage>
        <taxon>Bacteria</taxon>
        <taxon>Bacillati</taxon>
        <taxon>Bacillota</taxon>
        <taxon>Bacilli</taxon>
        <taxon>Bacillales</taxon>
        <taxon>Alicyclobacillaceae</taxon>
        <taxon>Alicyclobacillus</taxon>
    </lineage>
</organism>
<feature type="transmembrane region" description="Helical" evidence="7">
    <location>
        <begin position="46"/>
        <end position="65"/>
    </location>
</feature>
<feature type="transmembrane region" description="Helical" evidence="7">
    <location>
        <begin position="369"/>
        <end position="388"/>
    </location>
</feature>
<dbReference type="SUPFAM" id="SSF103473">
    <property type="entry name" value="MFS general substrate transporter"/>
    <property type="match status" value="1"/>
</dbReference>
<evidence type="ECO:0000259" key="8">
    <source>
        <dbReference type="PROSITE" id="PS50850"/>
    </source>
</evidence>
<evidence type="ECO:0000256" key="1">
    <source>
        <dbReference type="ARBA" id="ARBA00004651"/>
    </source>
</evidence>
<dbReference type="EMBL" id="JBHUCX010000021">
    <property type="protein sequence ID" value="MFD1674835.1"/>
    <property type="molecule type" value="Genomic_DNA"/>
</dbReference>
<accession>A0ABW4JFW6</accession>
<dbReference type="PANTHER" id="PTHR43266">
    <property type="entry name" value="MACROLIDE-EFFLUX PROTEIN"/>
    <property type="match status" value="1"/>
</dbReference>
<dbReference type="PANTHER" id="PTHR43266:SF2">
    <property type="entry name" value="MAJOR FACILITATOR SUPERFAMILY (MFS) PROFILE DOMAIN-CONTAINING PROTEIN"/>
    <property type="match status" value="1"/>
</dbReference>
<sequence length="405" mass="44061">MNVLRNKNYTILLIGQLVSTYGNNLYTLALPWYIYTITNSKSDLTIVGLADYIPALAGFFAGVLVDRWHKKTIMIASDLIRTLLALSISLVVSFHHNFMIIFGLALLIQLTGSFFTPASSALTPLLVSEDDLPKAMGITQATNGAVQLIGMTSGGSLLAIFKASRLFLIDSATFVISVISLLLIQVYEHLQTPQEHSNYLKEWSHGIRILIKSRSMLQIFLGGLISNFGLAPAIIVLTAWIKGPMGAKSTAFGIIAASMIIGLILGGILLGAISRLLSTKHILQVGLMVLGICLSFIAIWPNTYWCMGMILLGGFAISCLNGALRILLVKIVPQTMRGRIFSMFNGLMILASPVGIAVFGALMVIIPLWAVWVTMGSIIVLGGMSYFIRVRDDLHELMNTITELN</sequence>
<keyword evidence="4 7" id="KW-0812">Transmembrane</keyword>
<evidence type="ECO:0000313" key="9">
    <source>
        <dbReference type="EMBL" id="MFD1674835.1"/>
    </source>
</evidence>